<accession>A0ABY9RCT3</accession>
<feature type="transmembrane region" description="Helical" evidence="1">
    <location>
        <begin position="227"/>
        <end position="246"/>
    </location>
</feature>
<organism evidence="2 3">
    <name type="scientific">Flavobacterium nakdongensis</name>
    <dbReference type="NCBI Taxonomy" id="3073563"/>
    <lineage>
        <taxon>Bacteria</taxon>
        <taxon>Pseudomonadati</taxon>
        <taxon>Bacteroidota</taxon>
        <taxon>Flavobacteriia</taxon>
        <taxon>Flavobacteriales</taxon>
        <taxon>Flavobacteriaceae</taxon>
        <taxon>Flavobacterium</taxon>
    </lineage>
</organism>
<evidence type="ECO:0000313" key="2">
    <source>
        <dbReference type="EMBL" id="WMW78634.1"/>
    </source>
</evidence>
<dbReference type="EMBL" id="CP133721">
    <property type="protein sequence ID" value="WMW78634.1"/>
    <property type="molecule type" value="Genomic_DNA"/>
</dbReference>
<keyword evidence="1" id="KW-1133">Transmembrane helix</keyword>
<feature type="transmembrane region" description="Helical" evidence="1">
    <location>
        <begin position="197"/>
        <end position="221"/>
    </location>
</feature>
<keyword evidence="1" id="KW-0812">Transmembrane</keyword>
<dbReference type="Pfam" id="PF12412">
    <property type="entry name" value="DUF3667"/>
    <property type="match status" value="1"/>
</dbReference>
<dbReference type="RefSeq" id="WP_309532931.1">
    <property type="nucleotide sequence ID" value="NZ_CP133721.1"/>
</dbReference>
<dbReference type="Proteomes" id="UP001180481">
    <property type="component" value="Chromosome"/>
</dbReference>
<feature type="transmembrane region" description="Helical" evidence="1">
    <location>
        <begin position="166"/>
        <end position="185"/>
    </location>
</feature>
<feature type="transmembrane region" description="Helical" evidence="1">
    <location>
        <begin position="266"/>
        <end position="287"/>
    </location>
</feature>
<gene>
    <name evidence="2" type="ORF">RF683_04105</name>
</gene>
<protein>
    <submittedName>
        <fullName evidence="2">DUF3667 domain-containing protein</fullName>
    </submittedName>
</protein>
<feature type="transmembrane region" description="Helical" evidence="1">
    <location>
        <begin position="86"/>
        <end position="103"/>
    </location>
</feature>
<keyword evidence="3" id="KW-1185">Reference proteome</keyword>
<name>A0ABY9RCT3_9FLAO</name>
<reference evidence="2" key="1">
    <citation type="submission" date="2023-09" db="EMBL/GenBank/DDBJ databases">
        <title>Flavobacterium sp. 20NA77.7 isolated from freshwater.</title>
        <authorList>
            <person name="Le V."/>
            <person name="Ko S.-R."/>
            <person name="Ahn C.-Y."/>
            <person name="Oh H.-M."/>
        </authorList>
    </citation>
    <scope>NUCLEOTIDE SEQUENCE</scope>
    <source>
        <strain evidence="2">20NA77.7</strain>
    </source>
</reference>
<keyword evidence="1" id="KW-0472">Membrane</keyword>
<evidence type="ECO:0000256" key="1">
    <source>
        <dbReference type="SAM" id="Phobius"/>
    </source>
</evidence>
<proteinExistence type="predicted"/>
<evidence type="ECO:0000313" key="3">
    <source>
        <dbReference type="Proteomes" id="UP001180481"/>
    </source>
</evidence>
<sequence length="290" mass="34423">MGKSNLRDSKVCENCGASVAVRFCSTCGQENKPTKQSFHYLFTHFLEDLTHYDNGFWKSLKFLLYKPFELTHTYLKGKRKMFVPPVKLFIFINFLTFLIFGLLPSDSPEKVRIGVIDTDNEKKIENANTSKLEGVSELIVEYNPELLKKYTIHEIGEKFIENVKHYFPKVLFLYLPFFAFVLWLFHNKKKWWYFEHGVYTLHFFSSILLLLSINAIVTFVFDELNLSILSGLFAFLTFLYIVYVFFHSHHLMYLQSRWVSHSKAVVILFINFFIMIFLMLSLFWFSFIML</sequence>
<dbReference type="InterPro" id="IPR022134">
    <property type="entry name" value="DUF3667"/>
</dbReference>